<accession>A0A5D8QAT2</accession>
<protein>
    <recommendedName>
        <fullName evidence="2">CRISPR type III-associated protein domain-containing protein</fullName>
    </recommendedName>
</protein>
<keyword evidence="4" id="KW-1185">Reference proteome</keyword>
<evidence type="ECO:0000313" key="4">
    <source>
        <dbReference type="Proteomes" id="UP000322976"/>
    </source>
</evidence>
<dbReference type="AlphaFoldDB" id="A0A5D8QAT2"/>
<dbReference type="Proteomes" id="UP000322976">
    <property type="component" value="Unassembled WGS sequence"/>
</dbReference>
<evidence type="ECO:0000256" key="1">
    <source>
        <dbReference type="ARBA" id="ARBA00023118"/>
    </source>
</evidence>
<gene>
    <name evidence="3" type="ORF">FWJ32_08895</name>
</gene>
<dbReference type="EMBL" id="VTPS01000012">
    <property type="protein sequence ID" value="TZE81621.1"/>
    <property type="molecule type" value="Genomic_DNA"/>
</dbReference>
<dbReference type="Pfam" id="PF03787">
    <property type="entry name" value="RAMPs"/>
    <property type="match status" value="1"/>
</dbReference>
<dbReference type="GO" id="GO:0051607">
    <property type="term" value="P:defense response to virus"/>
    <property type="evidence" value="ECO:0007669"/>
    <property type="project" value="UniProtKB-KW"/>
</dbReference>
<organism evidence="3 4">
    <name type="scientific">Calorimonas adulescens</name>
    <dbReference type="NCBI Taxonomy" id="2606906"/>
    <lineage>
        <taxon>Bacteria</taxon>
        <taxon>Bacillati</taxon>
        <taxon>Bacillota</taxon>
        <taxon>Clostridia</taxon>
        <taxon>Thermoanaerobacterales</taxon>
        <taxon>Thermoanaerobacteraceae</taxon>
        <taxon>Calorimonas</taxon>
    </lineage>
</organism>
<keyword evidence="1" id="KW-0051">Antiviral defense</keyword>
<comment type="caution">
    <text evidence="3">The sequence shown here is derived from an EMBL/GenBank/DDBJ whole genome shotgun (WGS) entry which is preliminary data.</text>
</comment>
<proteinExistence type="predicted"/>
<dbReference type="InterPro" id="IPR005537">
    <property type="entry name" value="RAMP_III_fam"/>
</dbReference>
<evidence type="ECO:0000259" key="2">
    <source>
        <dbReference type="Pfam" id="PF03787"/>
    </source>
</evidence>
<dbReference type="RefSeq" id="WP_149545599.1">
    <property type="nucleotide sequence ID" value="NZ_VTPS01000012.1"/>
</dbReference>
<evidence type="ECO:0000313" key="3">
    <source>
        <dbReference type="EMBL" id="TZE81621.1"/>
    </source>
</evidence>
<feature type="domain" description="CRISPR type III-associated protein" evidence="2">
    <location>
        <begin position="84"/>
        <end position="338"/>
    </location>
</feature>
<sequence>MANFETILDDIKDLDNYFYFMKYAYKYKNDKETDITKKLKEKFPYVAKEETFNDIKLISGILDESEMKSHISSLVPGSFAIYQEFKLISPYFSRDDDELYIIDNPILKEKVFKVPMIRGSGWKGLLLKTAFKILEDKLENGYIYIEEIINAYRKIYRIFGTGSEDFRSLKDFLDDYIDKNIKEEYKLDQLKKELIKYALFECGVNINIKKENKNSLVDQVIEQIEIKIKNSNKLDICAVHRGRLVCYPTYFNNISLEVINPHYRKTKAGNGPIHFEVVPKDAKGYLQLIYIPFDAVLCSDEEIKNQSKEDFEFIRELINKALTYYGVGAKTKLGWGLAELLEEFKCFSNMEGVCENGNS</sequence>
<name>A0A5D8QAT2_9THEO</name>
<reference evidence="3 4" key="1">
    <citation type="submission" date="2019-08" db="EMBL/GenBank/DDBJ databases">
        <title>Calorimonas adulescens gen. nov., sp. nov., an anaerobic thermophilic bacterium from Sakhalin hot spring.</title>
        <authorList>
            <person name="Khomyakova M.A."/>
            <person name="Merkel A.Y."/>
            <person name="Novikov A."/>
            <person name="Bonch-Osmolovskaya E.A."/>
            <person name="Slobodkin A.I."/>
        </authorList>
    </citation>
    <scope>NUCLEOTIDE SEQUENCE [LARGE SCALE GENOMIC DNA]</scope>
    <source>
        <strain evidence="3 4">A05MB</strain>
    </source>
</reference>